<comment type="caution">
    <text evidence="2">The sequence shown here is derived from an EMBL/GenBank/DDBJ whole genome shotgun (WGS) entry which is preliminary data.</text>
</comment>
<keyword evidence="3" id="KW-1185">Reference proteome</keyword>
<accession>A0A9Q3BW03</accession>
<protein>
    <submittedName>
        <fullName evidence="2">Uncharacterized protein</fullName>
    </submittedName>
</protein>
<evidence type="ECO:0000313" key="3">
    <source>
        <dbReference type="Proteomes" id="UP000765509"/>
    </source>
</evidence>
<feature type="region of interest" description="Disordered" evidence="1">
    <location>
        <begin position="24"/>
        <end position="49"/>
    </location>
</feature>
<reference evidence="2" key="1">
    <citation type="submission" date="2021-03" db="EMBL/GenBank/DDBJ databases">
        <title>Draft genome sequence of rust myrtle Austropuccinia psidii MF-1, a brazilian biotype.</title>
        <authorList>
            <person name="Quecine M.C."/>
            <person name="Pachon D.M.R."/>
            <person name="Bonatelli M.L."/>
            <person name="Correr F.H."/>
            <person name="Franceschini L.M."/>
            <person name="Leite T.F."/>
            <person name="Margarido G.R.A."/>
            <person name="Almeida C.A."/>
            <person name="Ferrarezi J.A."/>
            <person name="Labate C.A."/>
        </authorList>
    </citation>
    <scope>NUCLEOTIDE SEQUENCE</scope>
    <source>
        <strain evidence="2">MF-1</strain>
    </source>
</reference>
<evidence type="ECO:0000256" key="1">
    <source>
        <dbReference type="SAM" id="MobiDB-lite"/>
    </source>
</evidence>
<feature type="compositionally biased region" description="Basic and acidic residues" evidence="1">
    <location>
        <begin position="24"/>
        <end position="44"/>
    </location>
</feature>
<evidence type="ECO:0000313" key="2">
    <source>
        <dbReference type="EMBL" id="MBW0471872.1"/>
    </source>
</evidence>
<dbReference type="Proteomes" id="UP000765509">
    <property type="component" value="Unassembled WGS sequence"/>
</dbReference>
<dbReference type="EMBL" id="AVOT02002892">
    <property type="protein sequence ID" value="MBW0471872.1"/>
    <property type="molecule type" value="Genomic_DNA"/>
</dbReference>
<sequence>MLDVSKRANIGKYSPYRGNIFREKQPFGVENKDKPREKVAEMSKKKNSCHNWGSIDRYDKNFSKEKKKIYAIGKVPEEEIQAEDLESDSLDDTIIESFDDDQELIEEFLVEYQEKTQLEIKDIQLGAGIPQDNSKNLVQAHTISTNLPSHTR</sequence>
<proteinExistence type="predicted"/>
<dbReference type="AlphaFoldDB" id="A0A9Q3BW03"/>
<gene>
    <name evidence="2" type="ORF">O181_011587</name>
</gene>
<organism evidence="2 3">
    <name type="scientific">Austropuccinia psidii MF-1</name>
    <dbReference type="NCBI Taxonomy" id="1389203"/>
    <lineage>
        <taxon>Eukaryota</taxon>
        <taxon>Fungi</taxon>
        <taxon>Dikarya</taxon>
        <taxon>Basidiomycota</taxon>
        <taxon>Pucciniomycotina</taxon>
        <taxon>Pucciniomycetes</taxon>
        <taxon>Pucciniales</taxon>
        <taxon>Sphaerophragmiaceae</taxon>
        <taxon>Austropuccinia</taxon>
    </lineage>
</organism>
<name>A0A9Q3BW03_9BASI</name>